<dbReference type="GO" id="GO:0005929">
    <property type="term" value="C:cilium"/>
    <property type="evidence" value="ECO:0007669"/>
    <property type="project" value="TreeGrafter"/>
</dbReference>
<dbReference type="InterPro" id="IPR055460">
    <property type="entry name" value="IFT52_central"/>
</dbReference>
<dbReference type="InterPro" id="IPR039975">
    <property type="entry name" value="IFT52"/>
</dbReference>
<feature type="domain" description="IFT52 central" evidence="1">
    <location>
        <begin position="276"/>
        <end position="358"/>
    </location>
</feature>
<dbReference type="AlphaFoldDB" id="A0A0K8T6K1"/>
<accession>A0A0K8T6K1</accession>
<dbReference type="EMBL" id="GBRD01005016">
    <property type="protein sequence ID" value="JAG60805.1"/>
    <property type="molecule type" value="Transcribed_RNA"/>
</dbReference>
<dbReference type="PANTHER" id="PTHR12969:SF7">
    <property type="entry name" value="INTRAFLAGELLAR TRANSPORT PROTEIN 52 HOMOLOG"/>
    <property type="match status" value="1"/>
</dbReference>
<dbReference type="PANTHER" id="PTHR12969">
    <property type="entry name" value="NGD5/OSM-6/IFT52"/>
    <property type="match status" value="1"/>
</dbReference>
<evidence type="ECO:0000313" key="3">
    <source>
        <dbReference type="EMBL" id="JAG60805.1"/>
    </source>
</evidence>
<dbReference type="GO" id="GO:0005814">
    <property type="term" value="C:centriole"/>
    <property type="evidence" value="ECO:0007669"/>
    <property type="project" value="TreeGrafter"/>
</dbReference>
<feature type="domain" description="IFT52 GIFT" evidence="2">
    <location>
        <begin position="18"/>
        <end position="260"/>
    </location>
</feature>
<evidence type="ECO:0000259" key="2">
    <source>
        <dbReference type="Pfam" id="PF23355"/>
    </source>
</evidence>
<dbReference type="InterPro" id="IPR055458">
    <property type="entry name" value="IFT52_GIFT"/>
</dbReference>
<dbReference type="Pfam" id="PF23355">
    <property type="entry name" value="IFT52_GIFT"/>
    <property type="match status" value="1"/>
</dbReference>
<proteinExistence type="predicted"/>
<dbReference type="GO" id="GO:0030992">
    <property type="term" value="C:intraciliary transport particle B"/>
    <property type="evidence" value="ECO:0007669"/>
    <property type="project" value="TreeGrafter"/>
</dbReference>
<protein>
    <recommendedName>
        <fullName evidence="4">Intraflagellar transport protein 52</fullName>
    </recommendedName>
</protein>
<dbReference type="GO" id="GO:0060271">
    <property type="term" value="P:cilium assembly"/>
    <property type="evidence" value="ECO:0007669"/>
    <property type="project" value="TreeGrafter"/>
</dbReference>
<sequence length="447" mass="50059">MKYDTTKGPATLSSEKSIIFDQSKNETFKINDNYKSLHRKLKITYKVDVNKDEITPEVLEEASIFIVPSPKDKFTESEFNTLKGYLDGGGAVLVTLGEGGEKNFETNINYLLEEYGIMINNDSVVRTHYYKYFHPKECLIPNGVLNRGIAKFLGKDSNKDFAGCFSFVYPFGATVNTAKPAVPILSTGPASWPLNRPVCALTTLTSTSKMKPGGRICVIGSGHVFSDKYIEKEDNNTLLNVILTFLLNPNELELNSLDVEDPEVSEYTVVADTCAISERIRGCLMETTEELPSDYLSLFNTDSLYWVSLNQVSRVISAYTDLDVPHTSLRLAVPNFEESVPKLEPAVFPPRFLDLGPPALELYDLQEEFYSEVSRLSQTANKVLSSSLKNRDADVDKRPQMEAELEDVEYFILECAQIVGLGNTTSVRSVLWQMALHIGSYKKNLHK</sequence>
<dbReference type="GO" id="GO:0042073">
    <property type="term" value="P:intraciliary transport"/>
    <property type="evidence" value="ECO:0007669"/>
    <property type="project" value="TreeGrafter"/>
</dbReference>
<dbReference type="Gene3D" id="6.10.250.2800">
    <property type="match status" value="1"/>
</dbReference>
<organism evidence="3">
    <name type="scientific">Lygus hesperus</name>
    <name type="common">Western plant bug</name>
    <dbReference type="NCBI Taxonomy" id="30085"/>
    <lineage>
        <taxon>Eukaryota</taxon>
        <taxon>Metazoa</taxon>
        <taxon>Ecdysozoa</taxon>
        <taxon>Arthropoda</taxon>
        <taxon>Hexapoda</taxon>
        <taxon>Insecta</taxon>
        <taxon>Pterygota</taxon>
        <taxon>Neoptera</taxon>
        <taxon>Paraneoptera</taxon>
        <taxon>Hemiptera</taxon>
        <taxon>Heteroptera</taxon>
        <taxon>Panheteroptera</taxon>
        <taxon>Cimicomorpha</taxon>
        <taxon>Miridae</taxon>
        <taxon>Mirini</taxon>
        <taxon>Lygus</taxon>
    </lineage>
</organism>
<evidence type="ECO:0000259" key="1">
    <source>
        <dbReference type="Pfam" id="PF23352"/>
    </source>
</evidence>
<reference evidence="3" key="1">
    <citation type="submission" date="2014-09" db="EMBL/GenBank/DDBJ databases">
        <authorList>
            <person name="Magalhaes I.L.F."/>
            <person name="Oliveira U."/>
            <person name="Santos F.R."/>
            <person name="Vidigal T.H.D.A."/>
            <person name="Brescovit A.D."/>
            <person name="Santos A.J."/>
        </authorList>
    </citation>
    <scope>NUCLEOTIDE SEQUENCE</scope>
</reference>
<evidence type="ECO:0008006" key="4">
    <source>
        <dbReference type="Google" id="ProtNLM"/>
    </source>
</evidence>
<dbReference type="Pfam" id="PF23352">
    <property type="entry name" value="IFT52_central"/>
    <property type="match status" value="1"/>
</dbReference>
<name>A0A0K8T6K1_LYGHE</name>
<dbReference type="CDD" id="cd23683">
    <property type="entry name" value="IFT52_CTD"/>
    <property type="match status" value="1"/>
</dbReference>